<comment type="caution">
    <text evidence="2">The sequence shown here is derived from an EMBL/GenBank/DDBJ whole genome shotgun (WGS) entry which is preliminary data.</text>
</comment>
<feature type="region of interest" description="Disordered" evidence="1">
    <location>
        <begin position="1"/>
        <end position="59"/>
    </location>
</feature>
<evidence type="ECO:0000313" key="2">
    <source>
        <dbReference type="EMBL" id="GBF08945.1"/>
    </source>
</evidence>
<organism evidence="2 3">
    <name type="scientific">Aeropyrum pernix</name>
    <dbReference type="NCBI Taxonomy" id="56636"/>
    <lineage>
        <taxon>Archaea</taxon>
        <taxon>Thermoproteota</taxon>
        <taxon>Thermoprotei</taxon>
        <taxon>Desulfurococcales</taxon>
        <taxon>Desulfurococcaceae</taxon>
        <taxon>Aeropyrum</taxon>
    </lineage>
</organism>
<sequence length="59" mass="6676">MYKDLHTIQGVESPRQPIHNTLHRPPGSSEDFENPEAPIKHHYIGKGSPDVNPDSNPRH</sequence>
<evidence type="ECO:0000256" key="1">
    <source>
        <dbReference type="SAM" id="MobiDB-lite"/>
    </source>
</evidence>
<protein>
    <submittedName>
        <fullName evidence="2">Uncharacterized conserved protein</fullName>
    </submittedName>
</protein>
<dbReference type="EMBL" id="BDMD01000036">
    <property type="protein sequence ID" value="GBF08945.1"/>
    <property type="molecule type" value="Genomic_DNA"/>
</dbReference>
<proteinExistence type="predicted"/>
<dbReference type="Proteomes" id="UP000291213">
    <property type="component" value="Unassembled WGS sequence"/>
</dbReference>
<gene>
    <name evidence="2" type="ORF">apy_06700</name>
</gene>
<name>A0A401H918_AERPX</name>
<evidence type="ECO:0000313" key="3">
    <source>
        <dbReference type="Proteomes" id="UP000291213"/>
    </source>
</evidence>
<dbReference type="AlphaFoldDB" id="A0A401H918"/>
<accession>A0A401H918</accession>
<reference evidence="2 3" key="1">
    <citation type="submission" date="2017-02" db="EMBL/GenBank/DDBJ databases">
        <title>isolation and characterization of a novel temperate virus Aeropyrum globular virus 1 infecting hyperthermophilic archaeon Aeropyrum.</title>
        <authorList>
            <person name="Yumiya M."/>
            <person name="Yoshida T."/>
            <person name="Sako Y."/>
        </authorList>
    </citation>
    <scope>NUCLEOTIDE SEQUENCE [LARGE SCALE GENOMIC DNA]</scope>
    <source>
        <strain evidence="2 3">YK1-12-2013</strain>
    </source>
</reference>